<accession>A0ABU6HNS7</accession>
<comment type="caution">
    <text evidence="5">The sequence shown here is derived from an EMBL/GenBank/DDBJ whole genome shotgun (WGS) entry which is preliminary data.</text>
</comment>
<proteinExistence type="predicted"/>
<evidence type="ECO:0000256" key="1">
    <source>
        <dbReference type="ARBA" id="ARBA00004196"/>
    </source>
</evidence>
<dbReference type="InterPro" id="IPR050465">
    <property type="entry name" value="UPF0194_transport"/>
</dbReference>
<organism evidence="5 6">
    <name type="scientific">Mesobacterium hydrothermale</name>
    <dbReference type="NCBI Taxonomy" id="3111907"/>
    <lineage>
        <taxon>Bacteria</taxon>
        <taxon>Pseudomonadati</taxon>
        <taxon>Pseudomonadota</taxon>
        <taxon>Alphaproteobacteria</taxon>
        <taxon>Rhodobacterales</taxon>
        <taxon>Roseobacteraceae</taxon>
        <taxon>Mesobacterium</taxon>
    </lineage>
</organism>
<dbReference type="EMBL" id="JAYLLH010000037">
    <property type="protein sequence ID" value="MEC3863093.1"/>
    <property type="molecule type" value="Genomic_DNA"/>
</dbReference>
<evidence type="ECO:0000256" key="3">
    <source>
        <dbReference type="SAM" id="Coils"/>
    </source>
</evidence>
<dbReference type="RefSeq" id="WP_326299162.1">
    <property type="nucleotide sequence ID" value="NZ_JAYLLH010000037.1"/>
</dbReference>
<evidence type="ECO:0000256" key="2">
    <source>
        <dbReference type="ARBA" id="ARBA00023054"/>
    </source>
</evidence>
<feature type="domain" description="YbhG-like alpha-helical hairpin" evidence="4">
    <location>
        <begin position="67"/>
        <end position="187"/>
    </location>
</feature>
<comment type="subcellular location">
    <subcellularLocation>
        <location evidence="1">Cell envelope</location>
    </subcellularLocation>
</comment>
<dbReference type="Proteomes" id="UP001348149">
    <property type="component" value="Unassembled WGS sequence"/>
</dbReference>
<evidence type="ECO:0000313" key="6">
    <source>
        <dbReference type="Proteomes" id="UP001348149"/>
    </source>
</evidence>
<name>A0ABU6HNS7_9RHOB</name>
<dbReference type="InterPro" id="IPR059052">
    <property type="entry name" value="HH_YbhG-like"/>
</dbReference>
<dbReference type="Pfam" id="PF25881">
    <property type="entry name" value="HH_YBHG"/>
    <property type="match status" value="1"/>
</dbReference>
<dbReference type="Gene3D" id="2.40.30.170">
    <property type="match status" value="1"/>
</dbReference>
<evidence type="ECO:0000259" key="4">
    <source>
        <dbReference type="Pfam" id="PF25881"/>
    </source>
</evidence>
<protein>
    <submittedName>
        <fullName evidence="5">HlyD family efflux transporter periplasmic adaptor subunit</fullName>
    </submittedName>
</protein>
<sequence length="315" mass="33426">MLCSIAILAGLLPFCDPPPPRAVGYVEGEYILVAPIELARIETLDVALGDRVEADRQLGTQEARDARLAVAEADAAVARAKSELADLTQGARAAEIDVAQAGVQSAKATRAEAEREFARVEDLFTRGVASQAQFDTARSALQTAQAKEREANARLDVLRLPARPDRIAAGKAAVAQATAALDTATWRLEQRRLVAPVAGEITDIYRHVGDLSGPQAPLLELLPIGGVSVHFFLPEASFSKVAVGDRLSVACDGCAAGLSVIVSSIADAPEFTPPVIYARETRQKLVYLVRARPDPASRALKPGQIVDVQLPQVGE</sequence>
<keyword evidence="6" id="KW-1185">Reference proteome</keyword>
<reference evidence="5 6" key="1">
    <citation type="submission" date="2024-01" db="EMBL/GenBank/DDBJ databases">
        <title>Mesobacterium rodlantinim sp. nov., isolated from shallow sea hydrothermal systems off Kueishantao Island.</title>
        <authorList>
            <person name="Su Z."/>
            <person name="Tang K."/>
        </authorList>
    </citation>
    <scope>NUCLEOTIDE SEQUENCE [LARGE SCALE GENOMIC DNA]</scope>
    <source>
        <strain evidence="5 6">TK19101</strain>
    </source>
</reference>
<dbReference type="Gene3D" id="1.10.287.470">
    <property type="entry name" value="Helix hairpin bin"/>
    <property type="match status" value="1"/>
</dbReference>
<keyword evidence="2 3" id="KW-0175">Coiled coil</keyword>
<dbReference type="PANTHER" id="PTHR32347:SF23">
    <property type="entry name" value="BLL5650 PROTEIN"/>
    <property type="match status" value="1"/>
</dbReference>
<gene>
    <name evidence="5" type="ORF">VK792_17510</name>
</gene>
<dbReference type="PANTHER" id="PTHR32347">
    <property type="entry name" value="EFFLUX SYSTEM COMPONENT YKNX-RELATED"/>
    <property type="match status" value="1"/>
</dbReference>
<feature type="coiled-coil region" evidence="3">
    <location>
        <begin position="63"/>
        <end position="123"/>
    </location>
</feature>
<dbReference type="SUPFAM" id="SSF111369">
    <property type="entry name" value="HlyD-like secretion proteins"/>
    <property type="match status" value="2"/>
</dbReference>
<evidence type="ECO:0000313" key="5">
    <source>
        <dbReference type="EMBL" id="MEC3863093.1"/>
    </source>
</evidence>